<evidence type="ECO:0000256" key="1">
    <source>
        <dbReference type="ARBA" id="ARBA00022475"/>
    </source>
</evidence>
<keyword evidence="8" id="KW-1133">Transmembrane helix</keyword>
<dbReference type="Gene3D" id="1.10.3810.10">
    <property type="entry name" value="Biosynthetic peptidoglycan transglycosylase-like"/>
    <property type="match status" value="1"/>
</dbReference>
<name>A0A6G9ASL3_9BACT</name>
<dbReference type="GO" id="GO:0071555">
    <property type="term" value="P:cell wall organization"/>
    <property type="evidence" value="ECO:0007669"/>
    <property type="project" value="UniProtKB-KW"/>
</dbReference>
<dbReference type="AlphaFoldDB" id="A0A6G9ASL3"/>
<keyword evidence="6" id="KW-0133">Cell shape</keyword>
<accession>A0A6G9ASL3</accession>
<feature type="domain" description="Glycosyl transferase family 51" evidence="12">
    <location>
        <begin position="442"/>
        <end position="591"/>
    </location>
</feature>
<dbReference type="Pfam" id="PF00912">
    <property type="entry name" value="Transgly"/>
    <property type="match status" value="1"/>
</dbReference>
<dbReference type="GO" id="GO:0016020">
    <property type="term" value="C:membrane"/>
    <property type="evidence" value="ECO:0007669"/>
    <property type="project" value="InterPro"/>
</dbReference>
<evidence type="ECO:0000256" key="7">
    <source>
        <dbReference type="ARBA" id="ARBA00022984"/>
    </source>
</evidence>
<dbReference type="PROSITE" id="PS51257">
    <property type="entry name" value="PROKAR_LIPOPROTEIN"/>
    <property type="match status" value="1"/>
</dbReference>
<evidence type="ECO:0000256" key="11">
    <source>
        <dbReference type="SAM" id="MobiDB-lite"/>
    </source>
</evidence>
<keyword evidence="10" id="KW-0961">Cell wall biogenesis/degradation</keyword>
<protein>
    <submittedName>
        <fullName evidence="13">Penicillin-binding protein</fullName>
    </submittedName>
</protein>
<evidence type="ECO:0000256" key="2">
    <source>
        <dbReference type="ARBA" id="ARBA00022519"/>
    </source>
</evidence>
<dbReference type="GO" id="GO:0016763">
    <property type="term" value="F:pentosyltransferase activity"/>
    <property type="evidence" value="ECO:0007669"/>
    <property type="project" value="InterPro"/>
</dbReference>
<organism evidence="13 14">
    <name type="scientific">Spirosoma aureum</name>
    <dbReference type="NCBI Taxonomy" id="2692134"/>
    <lineage>
        <taxon>Bacteria</taxon>
        <taxon>Pseudomonadati</taxon>
        <taxon>Bacteroidota</taxon>
        <taxon>Cytophagia</taxon>
        <taxon>Cytophagales</taxon>
        <taxon>Cytophagaceae</taxon>
        <taxon>Spirosoma</taxon>
    </lineage>
</organism>
<dbReference type="GO" id="GO:0009274">
    <property type="term" value="C:peptidoglycan-based cell wall"/>
    <property type="evidence" value="ECO:0007669"/>
    <property type="project" value="InterPro"/>
</dbReference>
<dbReference type="KEGG" id="spib:G8759_23935"/>
<dbReference type="GO" id="GO:0008360">
    <property type="term" value="P:regulation of cell shape"/>
    <property type="evidence" value="ECO:0007669"/>
    <property type="project" value="UniProtKB-KW"/>
</dbReference>
<feature type="compositionally biased region" description="Basic and acidic residues" evidence="11">
    <location>
        <begin position="702"/>
        <end position="711"/>
    </location>
</feature>
<dbReference type="SUPFAM" id="SSF53955">
    <property type="entry name" value="Lysozyme-like"/>
    <property type="match status" value="1"/>
</dbReference>
<dbReference type="InterPro" id="IPR036950">
    <property type="entry name" value="PBP_transglycosylase"/>
</dbReference>
<keyword evidence="5" id="KW-0812">Transmembrane</keyword>
<dbReference type="Proteomes" id="UP000501802">
    <property type="component" value="Chromosome"/>
</dbReference>
<dbReference type="RefSeq" id="WP_167213693.1">
    <property type="nucleotide sequence ID" value="NZ_CP050063.1"/>
</dbReference>
<dbReference type="InterPro" id="IPR023346">
    <property type="entry name" value="Lysozyme-like_dom_sf"/>
</dbReference>
<evidence type="ECO:0000256" key="4">
    <source>
        <dbReference type="ARBA" id="ARBA00022679"/>
    </source>
</evidence>
<evidence type="ECO:0000256" key="5">
    <source>
        <dbReference type="ARBA" id="ARBA00022692"/>
    </source>
</evidence>
<evidence type="ECO:0000256" key="10">
    <source>
        <dbReference type="ARBA" id="ARBA00023316"/>
    </source>
</evidence>
<feature type="region of interest" description="Disordered" evidence="11">
    <location>
        <begin position="686"/>
        <end position="752"/>
    </location>
</feature>
<dbReference type="EMBL" id="CP050063">
    <property type="protein sequence ID" value="QIP15467.1"/>
    <property type="molecule type" value="Genomic_DNA"/>
</dbReference>
<evidence type="ECO:0000313" key="13">
    <source>
        <dbReference type="EMBL" id="QIP15467.1"/>
    </source>
</evidence>
<dbReference type="PANTHER" id="PTHR30400:SF0">
    <property type="entry name" value="BIOSYNTHETIC PEPTIDOGLYCAN TRANSGLYCOSYLASE"/>
    <property type="match status" value="1"/>
</dbReference>
<keyword evidence="9" id="KW-0472">Membrane</keyword>
<keyword evidence="4" id="KW-0808">Transferase</keyword>
<feature type="compositionally biased region" description="Basic and acidic residues" evidence="11">
    <location>
        <begin position="729"/>
        <end position="752"/>
    </location>
</feature>
<dbReference type="PANTHER" id="PTHR30400">
    <property type="entry name" value="MONOFUNCTIONAL BIOSYNTHETIC PEPTIDOGLYCAN TRANSGLYCOSYLASE"/>
    <property type="match status" value="1"/>
</dbReference>
<gene>
    <name evidence="13" type="ORF">G8759_23935</name>
</gene>
<proteinExistence type="predicted"/>
<keyword evidence="1" id="KW-1003">Cell membrane</keyword>
<keyword evidence="7" id="KW-0573">Peptidoglycan synthesis</keyword>
<keyword evidence="2" id="KW-0997">Cell inner membrane</keyword>
<dbReference type="InterPro" id="IPR001264">
    <property type="entry name" value="Glyco_trans_51"/>
</dbReference>
<evidence type="ECO:0000313" key="14">
    <source>
        <dbReference type="Proteomes" id="UP000501802"/>
    </source>
</evidence>
<reference evidence="13 14" key="1">
    <citation type="submission" date="2020-03" db="EMBL/GenBank/DDBJ databases">
        <authorList>
            <person name="Kim M.K."/>
        </authorList>
    </citation>
    <scope>NUCLEOTIDE SEQUENCE [LARGE SCALE GENOMIC DNA]</scope>
    <source>
        <strain evidence="13 14">BT328</strain>
    </source>
</reference>
<dbReference type="GO" id="GO:0009252">
    <property type="term" value="P:peptidoglycan biosynthetic process"/>
    <property type="evidence" value="ECO:0007669"/>
    <property type="project" value="UniProtKB-KW"/>
</dbReference>
<keyword evidence="14" id="KW-1185">Reference proteome</keyword>
<keyword evidence="3" id="KW-0328">Glycosyltransferase</keyword>
<evidence type="ECO:0000256" key="8">
    <source>
        <dbReference type="ARBA" id="ARBA00022989"/>
    </source>
</evidence>
<evidence type="ECO:0000259" key="12">
    <source>
        <dbReference type="Pfam" id="PF00912"/>
    </source>
</evidence>
<evidence type="ECO:0000256" key="9">
    <source>
        <dbReference type="ARBA" id="ARBA00023136"/>
    </source>
</evidence>
<evidence type="ECO:0000256" key="6">
    <source>
        <dbReference type="ARBA" id="ARBA00022960"/>
    </source>
</evidence>
<evidence type="ECO:0000256" key="3">
    <source>
        <dbReference type="ARBA" id="ARBA00022676"/>
    </source>
</evidence>
<dbReference type="InterPro" id="IPR011812">
    <property type="entry name" value="Pep_trsgly"/>
</dbReference>
<sequence length="752" mass="85231">MTYRQRKAIRIAGWVFLSIFLLGCVGAGIAYSKRESLLQTALERAIRKAKRDYNLDVRIGSAKFTGLSSLAFTDISVVPEKRDSLARIKRVELAVRFWPLLAGKVGLSGMTLENGLIQVIKRDSLTNIDFLLRRKRDSTETDSPNESRRHTDLSNVAENLIDNILSKIPEDLNISNLEFRGMDNKDTISLLTQTATIKDEAVLSTLKLNGNQAIWHVTGTADPADREYDLALYAEGRGGRPKPLELSYIQKRFNLKLQADTVRAQLRDVDRAGDEFRLEGVGSVRNLRINHPAIARTDVLVPQASMNANLFVGEDYVGVDSSSVVRLGEVSARPFIKYQLKPIKIYDVQLHTDLLDAQALFNSFPQGLFESLEGMQVAGKLKYDASFHLDTSLPDSVQFNSGLTPEGFRVLKMGRTDFAAINHPFIYTPYEKGKPVRDIMIGPENPDYTPLNQISPDLRNALLTSEDYNFFTHKGFNEKAFRVSIATNFKEKSFKRGASTISMQLVKNAFLNRNKTLSRKVEEILIVWLIENEHIVPKSRMYEVYLNIIEWGRNIYGIGEAARYYFGKRPADLNLGESIFLAFVVPRPKRALDWFLPDGSLQARNVRGYFRLIGKIMARRGLTAPDSGAFGFYDVRLREGLRRQIAPVDSLFQSDSLMTEPVDGIDEDNDEGTGIGNFFRRLFKGKKSDEKNTTDEVPSVQPDRRPADRPDVLPNEPVATDTVKTRKQLRQERRERKRREKEAQKELENNNP</sequence>